<dbReference type="Proteomes" id="UP001199296">
    <property type="component" value="Unassembled WGS sequence"/>
</dbReference>
<dbReference type="InterPro" id="IPR013542">
    <property type="entry name" value="QueG_DUF1730"/>
</dbReference>
<dbReference type="Pfam" id="PF13484">
    <property type="entry name" value="Fer4_16"/>
    <property type="match status" value="1"/>
</dbReference>
<dbReference type="GO" id="GO:0052693">
    <property type="term" value="F:epoxyqueuosine reductase activity"/>
    <property type="evidence" value="ECO:0007669"/>
    <property type="project" value="UniProtKB-EC"/>
</dbReference>
<gene>
    <name evidence="4" type="primary">queG</name>
    <name evidence="4" type="ORF">LJ207_05710</name>
</gene>
<dbReference type="GO" id="GO:0008616">
    <property type="term" value="P:tRNA queuosine(34) biosynthetic process"/>
    <property type="evidence" value="ECO:0007669"/>
    <property type="project" value="InterPro"/>
</dbReference>
<dbReference type="Pfam" id="PF13646">
    <property type="entry name" value="HEAT_2"/>
    <property type="match status" value="1"/>
</dbReference>
<dbReference type="AlphaFoldDB" id="A0AAW4WYR8"/>
<dbReference type="Gene3D" id="1.25.10.10">
    <property type="entry name" value="Leucine-rich Repeat Variant"/>
    <property type="match status" value="1"/>
</dbReference>
<dbReference type="PANTHER" id="PTHR30002">
    <property type="entry name" value="EPOXYQUEUOSINE REDUCTASE"/>
    <property type="match status" value="1"/>
</dbReference>
<protein>
    <submittedName>
        <fullName evidence="4">tRNA epoxyqueuosine(34) reductase QueG</fullName>
        <ecNumber evidence="4">1.17.99.6</ecNumber>
    </submittedName>
</protein>
<dbReference type="PANTHER" id="PTHR30002:SF4">
    <property type="entry name" value="EPOXYQUEUOSINE REDUCTASE"/>
    <property type="match status" value="1"/>
</dbReference>
<evidence type="ECO:0000259" key="3">
    <source>
        <dbReference type="Pfam" id="PF08331"/>
    </source>
</evidence>
<dbReference type="RefSeq" id="WP_229345003.1">
    <property type="nucleotide sequence ID" value="NZ_JAJFAT010000006.1"/>
</dbReference>
<keyword evidence="1" id="KW-0004">4Fe-4S</keyword>
<dbReference type="SUPFAM" id="SSF48371">
    <property type="entry name" value="ARM repeat"/>
    <property type="match status" value="1"/>
</dbReference>
<feature type="domain" description="DUF1730" evidence="3">
    <location>
        <begin position="57"/>
        <end position="124"/>
    </location>
</feature>
<reference evidence="4 5" key="1">
    <citation type="submission" date="2021-10" db="EMBL/GenBank/DDBJ databases">
        <authorList>
            <person name="Grouzdev D.S."/>
            <person name="Pantiukh K.S."/>
            <person name="Krutkina M.S."/>
        </authorList>
    </citation>
    <scope>NUCLEOTIDE SEQUENCE [LARGE SCALE GENOMIC DNA]</scope>
    <source>
        <strain evidence="4 5">Z-7514</strain>
    </source>
</reference>
<dbReference type="EC" id="1.17.99.6" evidence="4"/>
<evidence type="ECO:0000313" key="5">
    <source>
        <dbReference type="Proteomes" id="UP001199296"/>
    </source>
</evidence>
<dbReference type="SUPFAM" id="SSF46548">
    <property type="entry name" value="alpha-helical ferredoxin"/>
    <property type="match status" value="1"/>
</dbReference>
<dbReference type="NCBIfam" id="TIGR00276">
    <property type="entry name" value="tRNA epoxyqueuosine(34) reductase QueG"/>
    <property type="match status" value="1"/>
</dbReference>
<keyword evidence="1" id="KW-0411">Iron-sulfur</keyword>
<dbReference type="InterPro" id="IPR016024">
    <property type="entry name" value="ARM-type_fold"/>
</dbReference>
<name>A0AAW4WYR8_9FIRM</name>
<dbReference type="Pfam" id="PF08331">
    <property type="entry name" value="QueG_DUF1730"/>
    <property type="match status" value="1"/>
</dbReference>
<dbReference type="GO" id="GO:0051539">
    <property type="term" value="F:4 iron, 4 sulfur cluster binding"/>
    <property type="evidence" value="ECO:0007669"/>
    <property type="project" value="UniProtKB-KW"/>
</dbReference>
<keyword evidence="1" id="KW-0479">Metal-binding</keyword>
<keyword evidence="5" id="KW-1185">Reference proteome</keyword>
<comment type="caution">
    <text evidence="4">The sequence shown here is derived from an EMBL/GenBank/DDBJ whole genome shotgun (WGS) entry which is preliminary data.</text>
</comment>
<dbReference type="InterPro" id="IPR004453">
    <property type="entry name" value="QueG"/>
</dbReference>
<evidence type="ECO:0000256" key="1">
    <source>
        <dbReference type="ARBA" id="ARBA00022485"/>
    </source>
</evidence>
<proteinExistence type="predicted"/>
<accession>A0AAW4WYR8</accession>
<dbReference type="InterPro" id="IPR011989">
    <property type="entry name" value="ARM-like"/>
</dbReference>
<evidence type="ECO:0000313" key="4">
    <source>
        <dbReference type="EMBL" id="MCC3144824.1"/>
    </source>
</evidence>
<keyword evidence="2 4" id="KW-0560">Oxidoreductase</keyword>
<organism evidence="4 5">
    <name type="scientific">Halanaerobium polyolivorans</name>
    <dbReference type="NCBI Taxonomy" id="2886943"/>
    <lineage>
        <taxon>Bacteria</taxon>
        <taxon>Bacillati</taxon>
        <taxon>Bacillota</taxon>
        <taxon>Clostridia</taxon>
        <taxon>Halanaerobiales</taxon>
        <taxon>Halanaerobiaceae</taxon>
        <taxon>Halanaerobium</taxon>
    </lineage>
</organism>
<keyword evidence="1" id="KW-0408">Iron</keyword>
<dbReference type="EMBL" id="JAJFAT010000006">
    <property type="protein sequence ID" value="MCC3144824.1"/>
    <property type="molecule type" value="Genomic_DNA"/>
</dbReference>
<evidence type="ECO:0000256" key="2">
    <source>
        <dbReference type="ARBA" id="ARBA00023002"/>
    </source>
</evidence>
<sequence length="361" mass="41557">MIKKALIKNIAEELEIDICRITDGSDLKKYREILKERKRSGLWPQPFTESNIDRLSKPSLHFKGLKSIIVIAINYNNSDKTNKYLSTYLSQKDYHIYLREVMEKMVAKIKAEINQDFKAKIFVDAAPFLEKALAERAGVGFIAKNSLLINPDFGSYIFLGEIFTDLEIEKDEALDLDCGECTLCLEHCEGDALTAPYQLEADKCIAYLTQKKGIIPPAERKKMGAHIWGCDSCQLICPYNKAKPINTKEELQYFDKDIEYFLKLRRKDPPEELKTTAIYWRGSRILIRNALIAAANLEKKEYFDLIKAKLADNSSLIRYYAAWSLSEIDYDKALGILKKHLAKETNEKVRAEIKRIILKHD</sequence>